<dbReference type="InterPro" id="IPR010099">
    <property type="entry name" value="SDR39U1"/>
</dbReference>
<dbReference type="AlphaFoldDB" id="A0A3N0DTT6"/>
<dbReference type="Pfam" id="PF08338">
    <property type="entry name" value="DUF1731"/>
    <property type="match status" value="1"/>
</dbReference>
<dbReference type="EMBL" id="RJSG01000002">
    <property type="protein sequence ID" value="RNL79032.1"/>
    <property type="molecule type" value="Genomic_DNA"/>
</dbReference>
<gene>
    <name evidence="4" type="ORF">EFL95_08285</name>
</gene>
<organism evidence="4 5">
    <name type="scientific">Nocardioides marmorisolisilvae</name>
    <dbReference type="NCBI Taxonomy" id="1542737"/>
    <lineage>
        <taxon>Bacteria</taxon>
        <taxon>Bacillati</taxon>
        <taxon>Actinomycetota</taxon>
        <taxon>Actinomycetes</taxon>
        <taxon>Propionibacteriales</taxon>
        <taxon>Nocardioidaceae</taxon>
        <taxon>Nocardioides</taxon>
    </lineage>
</organism>
<proteinExistence type="inferred from homology"/>
<name>A0A3N0DTT6_9ACTN</name>
<evidence type="ECO:0000313" key="4">
    <source>
        <dbReference type="EMBL" id="RNL79032.1"/>
    </source>
</evidence>
<evidence type="ECO:0000256" key="1">
    <source>
        <dbReference type="ARBA" id="ARBA00009353"/>
    </source>
</evidence>
<dbReference type="PANTHER" id="PTHR11092">
    <property type="entry name" value="SUGAR NUCLEOTIDE EPIMERASE RELATED"/>
    <property type="match status" value="1"/>
</dbReference>
<comment type="similarity">
    <text evidence="1">Belongs to the NAD(P)-dependent epimerase/dehydratase family. SDR39U1 subfamily.</text>
</comment>
<dbReference type="InterPro" id="IPR001509">
    <property type="entry name" value="Epimerase_deHydtase"/>
</dbReference>
<dbReference type="Pfam" id="PF01370">
    <property type="entry name" value="Epimerase"/>
    <property type="match status" value="1"/>
</dbReference>
<dbReference type="Proteomes" id="UP000277094">
    <property type="component" value="Unassembled WGS sequence"/>
</dbReference>
<dbReference type="Gene3D" id="3.40.50.720">
    <property type="entry name" value="NAD(P)-binding Rossmann-like Domain"/>
    <property type="match status" value="1"/>
</dbReference>
<keyword evidence="5" id="KW-1185">Reference proteome</keyword>
<dbReference type="InterPro" id="IPR013549">
    <property type="entry name" value="DUF1731"/>
</dbReference>
<evidence type="ECO:0000259" key="2">
    <source>
        <dbReference type="Pfam" id="PF01370"/>
    </source>
</evidence>
<dbReference type="SUPFAM" id="SSF51735">
    <property type="entry name" value="NAD(P)-binding Rossmann-fold domains"/>
    <property type="match status" value="1"/>
</dbReference>
<feature type="domain" description="DUF1731" evidence="3">
    <location>
        <begin position="247"/>
        <end position="291"/>
    </location>
</feature>
<dbReference type="NCBIfam" id="TIGR01777">
    <property type="entry name" value="yfcH"/>
    <property type="match status" value="1"/>
</dbReference>
<dbReference type="RefSeq" id="WP_123233534.1">
    <property type="nucleotide sequence ID" value="NZ_RJSG01000002.1"/>
</dbReference>
<feature type="domain" description="NAD-dependent epimerase/dehydratase" evidence="2">
    <location>
        <begin position="4"/>
        <end position="122"/>
    </location>
</feature>
<protein>
    <submittedName>
        <fullName evidence="4">TIGR01777 family protein</fullName>
    </submittedName>
</protein>
<dbReference type="InterPro" id="IPR036291">
    <property type="entry name" value="NAD(P)-bd_dom_sf"/>
</dbReference>
<dbReference type="PANTHER" id="PTHR11092:SF0">
    <property type="entry name" value="EPIMERASE FAMILY PROTEIN SDR39U1"/>
    <property type="match status" value="1"/>
</dbReference>
<reference evidence="4 5" key="1">
    <citation type="submission" date="2018-11" db="EMBL/GenBank/DDBJ databases">
        <authorList>
            <person name="Li F."/>
        </authorList>
    </citation>
    <scope>NUCLEOTIDE SEQUENCE [LARGE SCALE GENOMIC DNA]</scope>
    <source>
        <strain evidence="4 5">KIS18-7</strain>
    </source>
</reference>
<accession>A0A3N0DTT6</accession>
<dbReference type="OrthoDB" id="9801773at2"/>
<evidence type="ECO:0000259" key="3">
    <source>
        <dbReference type="Pfam" id="PF08338"/>
    </source>
</evidence>
<comment type="caution">
    <text evidence="4">The sequence shown here is derived from an EMBL/GenBank/DDBJ whole genome shotgun (WGS) entry which is preliminary data.</text>
</comment>
<evidence type="ECO:0000313" key="5">
    <source>
        <dbReference type="Proteomes" id="UP000277094"/>
    </source>
</evidence>
<sequence>MHFLIAGASGFLGSHLTASLRTAGHEVTTLSRSGAGAEAVTWDPYAGPLDPAVVDKADVVVNLAGSPTAGNPHSPKWARELRKSRVTTTRVLAEAIAASATKPAFLAGNAIAIYGDHGEETVNEADDSRGSSFLTEVTLEWKAATQPAVDAGARVAVLHTVPVMDRRSAPLKQLRLLFKTGLGGRIGSGQQYMPMISLRDWVAAATFVAEHEEIAGPVNLCCASTPTNAQFTSELAGLLHRPALAPVPAIVLKQAAGKLAPELLGSIRAVPEKLLSAGFRFADPDVGSVLRTGLGVGS</sequence>